<protein>
    <submittedName>
        <fullName evidence="2">ABC-2 type transport system permease protein</fullName>
    </submittedName>
</protein>
<dbReference type="PANTHER" id="PTHR36832">
    <property type="entry name" value="SLR1174 PROTEIN-RELATED"/>
    <property type="match status" value="1"/>
</dbReference>
<dbReference type="RefSeq" id="WP_231950496.1">
    <property type="nucleotide sequence ID" value="NZ_JOEF01000001.1"/>
</dbReference>
<dbReference type="PANTHER" id="PTHR36832:SF2">
    <property type="entry name" value="INTEGRAL MEMBRANE PROTEIN"/>
    <property type="match status" value="1"/>
</dbReference>
<dbReference type="InterPro" id="IPR010390">
    <property type="entry name" value="ABC-2_transporter-like"/>
</dbReference>
<keyword evidence="3" id="KW-1185">Reference proteome</keyword>
<dbReference type="eggNOG" id="COG4587">
    <property type="taxonomic scope" value="Bacteria"/>
</dbReference>
<dbReference type="Pfam" id="PF06182">
    <property type="entry name" value="ABC2_membrane_6"/>
    <property type="match status" value="1"/>
</dbReference>
<evidence type="ECO:0000256" key="1">
    <source>
        <dbReference type="SAM" id="Phobius"/>
    </source>
</evidence>
<evidence type="ECO:0000313" key="3">
    <source>
        <dbReference type="Proteomes" id="UP000183376"/>
    </source>
</evidence>
<dbReference type="AlphaFoldDB" id="A0A1H0B571"/>
<keyword evidence="1" id="KW-1133">Transmembrane helix</keyword>
<organism evidence="2 3">
    <name type="scientific">Allokutzneria albata</name>
    <name type="common">Kibdelosporangium albatum</name>
    <dbReference type="NCBI Taxonomy" id="211114"/>
    <lineage>
        <taxon>Bacteria</taxon>
        <taxon>Bacillati</taxon>
        <taxon>Actinomycetota</taxon>
        <taxon>Actinomycetes</taxon>
        <taxon>Pseudonocardiales</taxon>
        <taxon>Pseudonocardiaceae</taxon>
        <taxon>Allokutzneria</taxon>
    </lineage>
</organism>
<feature type="transmembrane region" description="Helical" evidence="1">
    <location>
        <begin position="146"/>
        <end position="174"/>
    </location>
</feature>
<dbReference type="EMBL" id="LT629701">
    <property type="protein sequence ID" value="SDN40888.1"/>
    <property type="molecule type" value="Genomic_DNA"/>
</dbReference>
<keyword evidence="1" id="KW-0472">Membrane</keyword>
<dbReference type="STRING" id="211114.SAMN04489726_6486"/>
<feature type="transmembrane region" description="Helical" evidence="1">
    <location>
        <begin position="115"/>
        <end position="134"/>
    </location>
</feature>
<evidence type="ECO:0000313" key="2">
    <source>
        <dbReference type="EMBL" id="SDN40888.1"/>
    </source>
</evidence>
<proteinExistence type="predicted"/>
<sequence length="264" mass="28771">MRALIGCYPHLAVAGFHRYSTYRSAAVAALTTNTAFGLMRIAVLLSVLGSRRQVAGYDVGSIASYVWLGQGLLGVVILWGGHELADRVRSGDVAIDLARPWNLQFALLAEDYGRAGFAMLIRFAPPMLIGSLLFDLRWPQHDHTWALFALSVVLAVAMSFAIRFLLSLSAFWLLDARGVTAMYGLLGGILSGLAVPLAFFPDWAVDVLWWTPFPSLLQNTIDVFVERGSPLPPLTHQALWTVGLLVIGQLALRAAERKLVVQGG</sequence>
<dbReference type="Proteomes" id="UP000183376">
    <property type="component" value="Chromosome I"/>
</dbReference>
<feature type="transmembrane region" description="Helical" evidence="1">
    <location>
        <begin position="181"/>
        <end position="200"/>
    </location>
</feature>
<keyword evidence="1" id="KW-0812">Transmembrane</keyword>
<accession>A0A1H0B571</accession>
<feature type="transmembrane region" description="Helical" evidence="1">
    <location>
        <begin position="25"/>
        <end position="50"/>
    </location>
</feature>
<name>A0A1H0B571_ALLAB</name>
<gene>
    <name evidence="2" type="ORF">SAMN04489726_6486</name>
</gene>
<reference evidence="2 3" key="1">
    <citation type="submission" date="2016-10" db="EMBL/GenBank/DDBJ databases">
        <authorList>
            <person name="de Groot N.N."/>
        </authorList>
    </citation>
    <scope>NUCLEOTIDE SEQUENCE [LARGE SCALE GENOMIC DNA]</scope>
    <source>
        <strain evidence="2 3">DSM 44149</strain>
    </source>
</reference>
<feature type="transmembrane region" description="Helical" evidence="1">
    <location>
        <begin position="62"/>
        <end position="80"/>
    </location>
</feature>